<reference evidence="3 4" key="1">
    <citation type="submission" date="2017-11" db="EMBL/GenBank/DDBJ databases">
        <title>Draft genome sequence of magnetotactic bacterium Magnetospirillum kuznetsovii LBB-42.</title>
        <authorList>
            <person name="Grouzdev D.S."/>
            <person name="Rysina M.S."/>
            <person name="Baslerov R.V."/>
            <person name="Koziaeva V."/>
        </authorList>
    </citation>
    <scope>NUCLEOTIDE SEQUENCE [LARGE SCALE GENOMIC DNA]</scope>
    <source>
        <strain evidence="3 4">LBB-42</strain>
    </source>
</reference>
<evidence type="ECO:0000313" key="3">
    <source>
        <dbReference type="EMBL" id="RAU23085.1"/>
    </source>
</evidence>
<feature type="domain" description="PepSY" evidence="2">
    <location>
        <begin position="34"/>
        <end position="87"/>
    </location>
</feature>
<dbReference type="Pfam" id="PF03413">
    <property type="entry name" value="PepSY"/>
    <property type="match status" value="1"/>
</dbReference>
<comment type="caution">
    <text evidence="3">The sequence shown here is derived from an EMBL/GenBank/DDBJ whole genome shotgun (WGS) entry which is preliminary data.</text>
</comment>
<dbReference type="InterPro" id="IPR025711">
    <property type="entry name" value="PepSY"/>
</dbReference>
<sequence length="95" mass="10524">MKYALLLLMLVVGLPARAHDHDDARRAVQAGEILPLSAILERVNAEYSGDLIEAELERKHGRPVYEIKLLSKDGKLLKLHYDARDGSALPGKGRP</sequence>
<dbReference type="EMBL" id="PGTO01000002">
    <property type="protein sequence ID" value="RAU23085.1"/>
    <property type="molecule type" value="Genomic_DNA"/>
</dbReference>
<evidence type="ECO:0000256" key="1">
    <source>
        <dbReference type="SAM" id="SignalP"/>
    </source>
</evidence>
<name>A0A364P1U4_9PROT</name>
<evidence type="ECO:0000313" key="4">
    <source>
        <dbReference type="Proteomes" id="UP000251075"/>
    </source>
</evidence>
<organism evidence="3 4">
    <name type="scientific">Paramagnetospirillum kuznetsovii</name>
    <dbReference type="NCBI Taxonomy" id="2053833"/>
    <lineage>
        <taxon>Bacteria</taxon>
        <taxon>Pseudomonadati</taxon>
        <taxon>Pseudomonadota</taxon>
        <taxon>Alphaproteobacteria</taxon>
        <taxon>Rhodospirillales</taxon>
        <taxon>Magnetospirillaceae</taxon>
        <taxon>Paramagnetospirillum</taxon>
    </lineage>
</organism>
<proteinExistence type="predicted"/>
<dbReference type="Gene3D" id="3.10.450.40">
    <property type="match status" value="1"/>
</dbReference>
<protein>
    <recommendedName>
        <fullName evidence="2">PepSY domain-containing protein</fullName>
    </recommendedName>
</protein>
<keyword evidence="4" id="KW-1185">Reference proteome</keyword>
<gene>
    <name evidence="3" type="ORF">CU669_02655</name>
</gene>
<accession>A0A364P1U4</accession>
<feature type="chain" id="PRO_5017032546" description="PepSY domain-containing protein" evidence="1">
    <location>
        <begin position="19"/>
        <end position="95"/>
    </location>
</feature>
<evidence type="ECO:0000259" key="2">
    <source>
        <dbReference type="Pfam" id="PF03413"/>
    </source>
</evidence>
<dbReference type="RefSeq" id="WP_112142281.1">
    <property type="nucleotide sequence ID" value="NZ_PGTO01000002.1"/>
</dbReference>
<keyword evidence="1" id="KW-0732">Signal</keyword>
<feature type="signal peptide" evidence="1">
    <location>
        <begin position="1"/>
        <end position="18"/>
    </location>
</feature>
<dbReference type="AlphaFoldDB" id="A0A364P1U4"/>
<dbReference type="Proteomes" id="UP000251075">
    <property type="component" value="Unassembled WGS sequence"/>
</dbReference>
<dbReference type="OrthoDB" id="7856745at2"/>